<keyword evidence="7" id="KW-0963">Cytoplasm</keyword>
<keyword evidence="5 7" id="KW-0862">Zinc</keyword>
<accession>A0A0L8V2G0</accession>
<dbReference type="Proteomes" id="UP000036958">
    <property type="component" value="Unassembled WGS sequence"/>
</dbReference>
<dbReference type="NCBIfam" id="NF003976">
    <property type="entry name" value="PRK05469.1"/>
    <property type="match status" value="1"/>
</dbReference>
<dbReference type="InterPro" id="IPR010161">
    <property type="entry name" value="Peptidase_M20B"/>
</dbReference>
<dbReference type="PANTHER" id="PTHR42994:SF1">
    <property type="entry name" value="PEPTIDASE T"/>
    <property type="match status" value="1"/>
</dbReference>
<feature type="domain" description="Peptidase M20 dimerisation" evidence="10">
    <location>
        <begin position="204"/>
        <end position="306"/>
    </location>
</feature>
<comment type="cofactor">
    <cofactor evidence="7 9">
        <name>Zn(2+)</name>
        <dbReference type="ChEBI" id="CHEBI:29105"/>
    </cofactor>
    <text evidence="7 9">Binds 2 Zn(2+) ions per subunit.</text>
</comment>
<keyword evidence="12" id="KW-1185">Reference proteome</keyword>
<dbReference type="EC" id="3.4.11.4" evidence="7"/>
<dbReference type="OrthoDB" id="9804934at2"/>
<evidence type="ECO:0000256" key="5">
    <source>
        <dbReference type="ARBA" id="ARBA00022833"/>
    </source>
</evidence>
<dbReference type="CDD" id="cd03892">
    <property type="entry name" value="M20_peptT"/>
    <property type="match status" value="1"/>
</dbReference>
<evidence type="ECO:0000256" key="3">
    <source>
        <dbReference type="ARBA" id="ARBA00022723"/>
    </source>
</evidence>
<feature type="binding site" evidence="7 9">
    <location>
        <position position="173"/>
    </location>
    <ligand>
        <name>Zn(2+)</name>
        <dbReference type="ChEBI" id="CHEBI:29105"/>
        <label>2</label>
    </ligand>
</feature>
<dbReference type="GO" id="GO:0006508">
    <property type="term" value="P:proteolysis"/>
    <property type="evidence" value="ECO:0007669"/>
    <property type="project" value="UniProtKB-UniRule"/>
</dbReference>
<protein>
    <recommendedName>
        <fullName evidence="7">Peptidase T</fullName>
        <ecNumber evidence="7">3.4.11.4</ecNumber>
    </recommendedName>
    <alternativeName>
        <fullName evidence="7">Aminotripeptidase</fullName>
        <shortName evidence="7">Tripeptidase</shortName>
    </alternativeName>
    <alternativeName>
        <fullName evidence="7">Tripeptide aminopeptidase</fullName>
    </alternativeName>
</protein>
<evidence type="ECO:0000256" key="9">
    <source>
        <dbReference type="PIRSR" id="PIRSR037215-2"/>
    </source>
</evidence>
<reference evidence="12" key="1">
    <citation type="submission" date="2015-07" db="EMBL/GenBank/DDBJ databases">
        <title>Genome sequencing of Sunxiuqinia dokdonensis strain SK.</title>
        <authorList>
            <person name="Ahn S."/>
            <person name="Kim B.-C."/>
        </authorList>
    </citation>
    <scope>NUCLEOTIDE SEQUENCE [LARGE SCALE GENOMIC DNA]</scope>
    <source>
        <strain evidence="12">SK</strain>
    </source>
</reference>
<dbReference type="SUPFAM" id="SSF55031">
    <property type="entry name" value="Bacterial exopeptidase dimerisation domain"/>
    <property type="match status" value="1"/>
</dbReference>
<dbReference type="AlphaFoldDB" id="A0A0L8V2G0"/>
<comment type="catalytic activity">
    <reaction evidence="7">
        <text>Release of the N-terminal residue from a tripeptide.</text>
        <dbReference type="EC" id="3.4.11.4"/>
    </reaction>
</comment>
<dbReference type="InterPro" id="IPR001261">
    <property type="entry name" value="ArgE/DapE_CS"/>
</dbReference>
<feature type="binding site" evidence="7 9">
    <location>
        <position position="377"/>
    </location>
    <ligand>
        <name>Zn(2+)</name>
        <dbReference type="ChEBI" id="CHEBI:29105"/>
        <label>2</label>
    </ligand>
</feature>
<comment type="subcellular location">
    <subcellularLocation>
        <location evidence="7">Cytoplasm</location>
    </subcellularLocation>
</comment>
<dbReference type="Pfam" id="PF07687">
    <property type="entry name" value="M20_dimer"/>
    <property type="match status" value="1"/>
</dbReference>
<dbReference type="Pfam" id="PF01546">
    <property type="entry name" value="Peptidase_M20"/>
    <property type="match status" value="1"/>
</dbReference>
<dbReference type="PIRSF" id="PIRSF037215">
    <property type="entry name" value="Peptidase_M20B"/>
    <property type="match status" value="1"/>
</dbReference>
<keyword evidence="2 7" id="KW-0645">Protease</keyword>
<dbReference type="PROSITE" id="PS00759">
    <property type="entry name" value="ARGE_DAPE_CPG2_2"/>
    <property type="match status" value="1"/>
</dbReference>
<keyword evidence="3 7" id="KW-0479">Metal-binding</keyword>
<comment type="similarity">
    <text evidence="1 7">Belongs to the peptidase M20B family.</text>
</comment>
<comment type="function">
    <text evidence="7">Cleaves the N-terminal amino acid of tripeptides.</text>
</comment>
<evidence type="ECO:0000256" key="1">
    <source>
        <dbReference type="ARBA" id="ARBA00009692"/>
    </source>
</evidence>
<feature type="binding site" evidence="7 9">
    <location>
        <position position="195"/>
    </location>
    <ligand>
        <name>Zn(2+)</name>
        <dbReference type="ChEBI" id="CHEBI:29105"/>
        <label>1</label>
    </ligand>
</feature>
<feature type="binding site" evidence="7 9">
    <location>
        <position position="138"/>
    </location>
    <ligand>
        <name>Zn(2+)</name>
        <dbReference type="ChEBI" id="CHEBI:29105"/>
        <label>2</label>
    </ligand>
</feature>
<keyword evidence="4 7" id="KW-0378">Hydrolase</keyword>
<evidence type="ECO:0000256" key="4">
    <source>
        <dbReference type="ARBA" id="ARBA00022801"/>
    </source>
</evidence>
<feature type="active site" description="Proton acceptor" evidence="7 8">
    <location>
        <position position="172"/>
    </location>
</feature>
<organism evidence="11 12">
    <name type="scientific">Sunxiuqinia dokdonensis</name>
    <dbReference type="NCBI Taxonomy" id="1409788"/>
    <lineage>
        <taxon>Bacteria</taxon>
        <taxon>Pseudomonadati</taxon>
        <taxon>Bacteroidota</taxon>
        <taxon>Bacteroidia</taxon>
        <taxon>Marinilabiliales</taxon>
        <taxon>Prolixibacteraceae</taxon>
        <taxon>Sunxiuqinia</taxon>
    </lineage>
</organism>
<dbReference type="PANTHER" id="PTHR42994">
    <property type="entry name" value="PEPTIDASE T"/>
    <property type="match status" value="1"/>
</dbReference>
<sequence length="409" mass="45545">MEKVFDRFIRYAKVHTTSDPNSTSFPSTDRQLDFADQLVAELKEIGMQEVEKDDKGYVMATLPSNIDKDCPVVGFVAHMDTSPDFSGENVNPQVVKYQGGDIQLSEKVVLSPEQFPELEKYVGQELITTDGTTLLGADDKAGLAEIMTAMDYLLENPEVKHGKVRVCFTPDEEIGKGADHFDVEKFGAKFAYTLDGGEIGELEYENFNAAMATVTIKGRSVHPGTAKNKMINAIEVGTRFMAMLPVNERPEFTEKREGFFHCVSFQGGVDKTTLVLIIRDHDMNLFEKRKSLVTQACTFLNETYGQGTVELEMVDQYYNMREKVEPVKYVVDLAEEAMHELGISPKIKPIRGGTDGSRLSYMGLPCPNIFAGGHNFHGPFEYVPTKSMNKAVEVVIRICEKVVKLGDAS</sequence>
<evidence type="ECO:0000256" key="8">
    <source>
        <dbReference type="PIRSR" id="PIRSR037215-1"/>
    </source>
</evidence>
<dbReference type="HAMAP" id="MF_00550">
    <property type="entry name" value="Aminopeptidase_M20"/>
    <property type="match status" value="1"/>
</dbReference>
<keyword evidence="6 7" id="KW-0482">Metalloprotease</keyword>
<feature type="binding site" evidence="7 9">
    <location>
        <position position="78"/>
    </location>
    <ligand>
        <name>Zn(2+)</name>
        <dbReference type="ChEBI" id="CHEBI:29105"/>
        <label>1</label>
    </ligand>
</feature>
<dbReference type="EMBL" id="LGIA01000220">
    <property type="protein sequence ID" value="KOH42611.1"/>
    <property type="molecule type" value="Genomic_DNA"/>
</dbReference>
<evidence type="ECO:0000256" key="6">
    <source>
        <dbReference type="ARBA" id="ARBA00023049"/>
    </source>
</evidence>
<gene>
    <name evidence="7" type="primary">pepT</name>
    <name evidence="11" type="ORF">NC99_45660</name>
</gene>
<evidence type="ECO:0000259" key="10">
    <source>
        <dbReference type="Pfam" id="PF07687"/>
    </source>
</evidence>
<comment type="caution">
    <text evidence="11">The sequence shown here is derived from an EMBL/GenBank/DDBJ whole genome shotgun (WGS) entry which is preliminary data.</text>
</comment>
<evidence type="ECO:0000313" key="11">
    <source>
        <dbReference type="EMBL" id="KOH42611.1"/>
    </source>
</evidence>
<dbReference type="Gene3D" id="3.30.70.360">
    <property type="match status" value="1"/>
</dbReference>
<dbReference type="NCBIfam" id="TIGR01882">
    <property type="entry name" value="peptidase-T"/>
    <property type="match status" value="1"/>
</dbReference>
<dbReference type="RefSeq" id="WP_053188823.1">
    <property type="nucleotide sequence ID" value="NZ_LGIA01000220.1"/>
</dbReference>
<keyword evidence="7 11" id="KW-0031">Aminopeptidase</keyword>
<feature type="binding site" evidence="7 9">
    <location>
        <position position="138"/>
    </location>
    <ligand>
        <name>Zn(2+)</name>
        <dbReference type="ChEBI" id="CHEBI:29105"/>
        <label>1</label>
    </ligand>
</feature>
<dbReference type="STRING" id="1409788.NC99_45660"/>
<dbReference type="PATRIC" id="fig|1409788.3.peg.4672"/>
<dbReference type="GO" id="GO:0043171">
    <property type="term" value="P:peptide catabolic process"/>
    <property type="evidence" value="ECO:0007669"/>
    <property type="project" value="UniProtKB-UniRule"/>
</dbReference>
<dbReference type="Gene3D" id="3.40.630.10">
    <property type="entry name" value="Zn peptidases"/>
    <property type="match status" value="1"/>
</dbReference>
<evidence type="ECO:0000313" key="12">
    <source>
        <dbReference type="Proteomes" id="UP000036958"/>
    </source>
</evidence>
<dbReference type="NCBIfam" id="NF009920">
    <property type="entry name" value="PRK13381.1"/>
    <property type="match status" value="1"/>
</dbReference>
<dbReference type="PROSITE" id="PS00758">
    <property type="entry name" value="ARGE_DAPE_CPG2_1"/>
    <property type="match status" value="1"/>
</dbReference>
<dbReference type="InterPro" id="IPR002933">
    <property type="entry name" value="Peptidase_M20"/>
</dbReference>
<name>A0A0L8V2G0_9BACT</name>
<evidence type="ECO:0000256" key="2">
    <source>
        <dbReference type="ARBA" id="ARBA00022670"/>
    </source>
</evidence>
<proteinExistence type="inferred from homology"/>
<dbReference type="InterPro" id="IPR011650">
    <property type="entry name" value="Peptidase_M20_dimer"/>
</dbReference>
<dbReference type="GO" id="GO:0045148">
    <property type="term" value="F:tripeptide aminopeptidase activity"/>
    <property type="evidence" value="ECO:0007669"/>
    <property type="project" value="UniProtKB-UniRule"/>
</dbReference>
<dbReference type="SUPFAM" id="SSF53187">
    <property type="entry name" value="Zn-dependent exopeptidases"/>
    <property type="match status" value="1"/>
</dbReference>
<dbReference type="InterPro" id="IPR036264">
    <property type="entry name" value="Bact_exopeptidase_dim_dom"/>
</dbReference>
<dbReference type="GO" id="GO:0008237">
    <property type="term" value="F:metallopeptidase activity"/>
    <property type="evidence" value="ECO:0007669"/>
    <property type="project" value="UniProtKB-KW"/>
</dbReference>
<evidence type="ECO:0000256" key="7">
    <source>
        <dbReference type="HAMAP-Rule" id="MF_00550"/>
    </source>
</evidence>
<dbReference type="GO" id="GO:0008270">
    <property type="term" value="F:zinc ion binding"/>
    <property type="evidence" value="ECO:0007669"/>
    <property type="project" value="UniProtKB-UniRule"/>
</dbReference>
<feature type="active site" evidence="7 8">
    <location>
        <position position="80"/>
    </location>
</feature>
<dbReference type="GO" id="GO:0005737">
    <property type="term" value="C:cytoplasm"/>
    <property type="evidence" value="ECO:0007669"/>
    <property type="project" value="UniProtKB-SubCell"/>
</dbReference>